<feature type="transmembrane region" description="Helical" evidence="2">
    <location>
        <begin position="200"/>
        <end position="217"/>
    </location>
</feature>
<gene>
    <name evidence="3" type="ORF">CSOJ01_15058</name>
</gene>
<evidence type="ECO:0000313" key="3">
    <source>
        <dbReference type="EMBL" id="KAF6788186.1"/>
    </source>
</evidence>
<feature type="region of interest" description="Disordered" evidence="1">
    <location>
        <begin position="346"/>
        <end position="369"/>
    </location>
</feature>
<evidence type="ECO:0000256" key="2">
    <source>
        <dbReference type="SAM" id="Phobius"/>
    </source>
</evidence>
<proteinExistence type="predicted"/>
<name>A0A8H6MJD7_9PEZI</name>
<protein>
    <submittedName>
        <fullName evidence="3">Uncharacterized protein</fullName>
    </submittedName>
</protein>
<evidence type="ECO:0000256" key="1">
    <source>
        <dbReference type="SAM" id="MobiDB-lite"/>
    </source>
</evidence>
<keyword evidence="2" id="KW-1133">Transmembrane helix</keyword>
<keyword evidence="2" id="KW-0472">Membrane</keyword>
<keyword evidence="4" id="KW-1185">Reference proteome</keyword>
<organism evidence="3 4">
    <name type="scientific">Colletotrichum sojae</name>
    <dbReference type="NCBI Taxonomy" id="2175907"/>
    <lineage>
        <taxon>Eukaryota</taxon>
        <taxon>Fungi</taxon>
        <taxon>Dikarya</taxon>
        <taxon>Ascomycota</taxon>
        <taxon>Pezizomycotina</taxon>
        <taxon>Sordariomycetes</taxon>
        <taxon>Hypocreomycetidae</taxon>
        <taxon>Glomerellales</taxon>
        <taxon>Glomerellaceae</taxon>
        <taxon>Colletotrichum</taxon>
        <taxon>Colletotrichum orchidearum species complex</taxon>
    </lineage>
</organism>
<feature type="transmembrane region" description="Helical" evidence="2">
    <location>
        <begin position="79"/>
        <end position="105"/>
    </location>
</feature>
<feature type="transmembrane region" description="Helical" evidence="2">
    <location>
        <begin position="257"/>
        <end position="274"/>
    </location>
</feature>
<dbReference type="EMBL" id="WIGN01000570">
    <property type="protein sequence ID" value="KAF6788186.1"/>
    <property type="molecule type" value="Genomic_DNA"/>
</dbReference>
<feature type="transmembrane region" description="Helical" evidence="2">
    <location>
        <begin position="321"/>
        <end position="342"/>
    </location>
</feature>
<dbReference type="Proteomes" id="UP000652219">
    <property type="component" value="Unassembled WGS sequence"/>
</dbReference>
<comment type="caution">
    <text evidence="3">The sequence shown here is derived from an EMBL/GenBank/DDBJ whole genome shotgun (WGS) entry which is preliminary data.</text>
</comment>
<sequence>IRSCCASQRRKIEPGPGKLKSCLRAVLEKHIGSLMEVHSIQIGQSTPTPKPACRDFSIASDWKSQCFEDPGDLQLNPDIGVIGVLIGFVGTAWFSVLLVVLHFLFVFDLSENPYEIGDSDGSPNPGRTPNYVDVLALKLLRARWFRRRSRSRGKRSAILIQAFYDRGCENAKADYRDWLQDRGDEPVLDLPCTGHHLSETWAFGTVIVSILIAGFSFPSRVIQLVGRWSVGANTVARNVFRNPTHSLTRISMAKERVFVAFLAVQVYLVAKIYADLLSSELSDVYWVIISAIWGTIRLQQLRSFHVATTKESELEWQFGQILPVFLLSGPVILAASSMLPGIGSRRAPTSEYQEERGRTIAGQSTLTTS</sequence>
<accession>A0A8H6MJD7</accession>
<evidence type="ECO:0000313" key="4">
    <source>
        <dbReference type="Proteomes" id="UP000652219"/>
    </source>
</evidence>
<keyword evidence="2" id="KW-0812">Transmembrane</keyword>
<feature type="non-terminal residue" evidence="3">
    <location>
        <position position="1"/>
    </location>
</feature>
<reference evidence="3 4" key="1">
    <citation type="journal article" date="2020" name="Phytopathology">
        <title>Genome Sequence Resources of Colletotrichum truncatum, C. plurivorum, C. musicola, and C. sojae: Four Species Pathogenic to Soybean (Glycine max).</title>
        <authorList>
            <person name="Rogerio F."/>
            <person name="Boufleur T.R."/>
            <person name="Ciampi-Guillardi M."/>
            <person name="Sukno S.A."/>
            <person name="Thon M.R."/>
            <person name="Massola Junior N.S."/>
            <person name="Baroncelli R."/>
        </authorList>
    </citation>
    <scope>NUCLEOTIDE SEQUENCE [LARGE SCALE GENOMIC DNA]</scope>
    <source>
        <strain evidence="3 4">LFN0009</strain>
    </source>
</reference>
<dbReference type="AlphaFoldDB" id="A0A8H6MJD7"/>